<accession>A0A081BQJ0</accession>
<dbReference type="HOGENOM" id="CLU_076312_6_4_0"/>
<dbReference type="STRING" id="1499966.U14_03909"/>
<dbReference type="Proteomes" id="UP000030700">
    <property type="component" value="Unassembled WGS sequence"/>
</dbReference>
<organism evidence="2">
    <name type="scientific">Candidatus Moduliflexus flocculans</name>
    <dbReference type="NCBI Taxonomy" id="1499966"/>
    <lineage>
        <taxon>Bacteria</taxon>
        <taxon>Candidatus Moduliflexota</taxon>
        <taxon>Candidatus Moduliflexia</taxon>
        <taxon>Candidatus Moduliflexales</taxon>
        <taxon>Candidatus Moduliflexaceae</taxon>
    </lineage>
</organism>
<keyword evidence="3" id="KW-1185">Reference proteome</keyword>
<gene>
    <name evidence="2" type="ORF">U14_03909</name>
</gene>
<dbReference type="PANTHER" id="PTHR36558:SF1">
    <property type="entry name" value="RESTRICTION ENDONUCLEASE DOMAIN-CONTAINING PROTEIN-RELATED"/>
    <property type="match status" value="1"/>
</dbReference>
<dbReference type="InterPro" id="IPR011335">
    <property type="entry name" value="Restrct_endonuc-II-like"/>
</dbReference>
<evidence type="ECO:0000313" key="2">
    <source>
        <dbReference type="EMBL" id="GAK52656.1"/>
    </source>
</evidence>
<evidence type="ECO:0000259" key="1">
    <source>
        <dbReference type="Pfam" id="PF05685"/>
    </source>
</evidence>
<proteinExistence type="predicted"/>
<dbReference type="InterPro" id="IPR012296">
    <property type="entry name" value="Nuclease_put_TT1808"/>
</dbReference>
<dbReference type="Gene3D" id="3.90.1570.10">
    <property type="entry name" value="tt1808, chain A"/>
    <property type="match status" value="1"/>
</dbReference>
<feature type="domain" description="Putative restriction endonuclease" evidence="1">
    <location>
        <begin position="8"/>
        <end position="102"/>
    </location>
</feature>
<name>A0A081BQJ0_9BACT</name>
<dbReference type="PANTHER" id="PTHR36558">
    <property type="entry name" value="GLR1098 PROTEIN"/>
    <property type="match status" value="1"/>
</dbReference>
<dbReference type="Pfam" id="PF05685">
    <property type="entry name" value="Uma2"/>
    <property type="match status" value="1"/>
</dbReference>
<protein>
    <recommendedName>
        <fullName evidence="1">Putative restriction endonuclease domain-containing protein</fullName>
    </recommendedName>
</protein>
<sequence length="139" mass="16282">MSRSLRLDTYPDVVIVCGKAQTERKKEDTLLNPVVILEVLSPSTEAYDRGEKFEHYRALESLTDYLLVAQNKAKIEHFHRQDDGQWTLSESRGINDTIEIASIECKLALSEVYDKVEFDEEKPPKLRRVHERRRDETYQ</sequence>
<dbReference type="InterPro" id="IPR008538">
    <property type="entry name" value="Uma2"/>
</dbReference>
<dbReference type="EMBL" id="DF820458">
    <property type="protein sequence ID" value="GAK52656.1"/>
    <property type="molecule type" value="Genomic_DNA"/>
</dbReference>
<dbReference type="SUPFAM" id="SSF52980">
    <property type="entry name" value="Restriction endonuclease-like"/>
    <property type="match status" value="1"/>
</dbReference>
<dbReference type="CDD" id="cd06260">
    <property type="entry name" value="DUF820-like"/>
    <property type="match status" value="1"/>
</dbReference>
<evidence type="ECO:0000313" key="3">
    <source>
        <dbReference type="Proteomes" id="UP000030700"/>
    </source>
</evidence>
<reference evidence="2" key="1">
    <citation type="journal article" date="2015" name="PeerJ">
        <title>First genomic representation of candidate bacterial phylum KSB3 points to enhanced environmental sensing as a trigger of wastewater bulking.</title>
        <authorList>
            <person name="Sekiguchi Y."/>
            <person name="Ohashi A."/>
            <person name="Parks D.H."/>
            <person name="Yamauchi T."/>
            <person name="Tyson G.W."/>
            <person name="Hugenholtz P."/>
        </authorList>
    </citation>
    <scope>NUCLEOTIDE SEQUENCE [LARGE SCALE GENOMIC DNA]</scope>
</reference>
<dbReference type="AlphaFoldDB" id="A0A081BQJ0"/>